<dbReference type="Pfam" id="PF01903">
    <property type="entry name" value="CbiX"/>
    <property type="match status" value="1"/>
</dbReference>
<reference evidence="3 4" key="1">
    <citation type="submission" date="2016-06" db="EMBL/GenBank/DDBJ databases">
        <title>Complete genome sequence of a saline-alkali tolerant type strain Dietzia timorensis ID05-A0528T.</title>
        <authorList>
            <person name="Wu X."/>
        </authorList>
    </citation>
    <scope>NUCLEOTIDE SEQUENCE [LARGE SCALE GENOMIC DNA]</scope>
    <source>
        <strain evidence="3 4">ID05-A0528</strain>
    </source>
</reference>
<dbReference type="CDD" id="cd03416">
    <property type="entry name" value="CbiX_SirB_N"/>
    <property type="match status" value="1"/>
</dbReference>
<protein>
    <recommendedName>
        <fullName evidence="5">Cobalamin biosynthesis protein CbiX</fullName>
    </recommendedName>
</protein>
<dbReference type="AlphaFoldDB" id="A0A173LK47"/>
<evidence type="ECO:0000313" key="4">
    <source>
        <dbReference type="Proteomes" id="UP000186104"/>
    </source>
</evidence>
<dbReference type="EMBL" id="CP015961">
    <property type="protein sequence ID" value="ANI90950.1"/>
    <property type="molecule type" value="Genomic_DNA"/>
</dbReference>
<evidence type="ECO:0008006" key="5">
    <source>
        <dbReference type="Google" id="ProtNLM"/>
    </source>
</evidence>
<dbReference type="InterPro" id="IPR002762">
    <property type="entry name" value="CbiX-like"/>
</dbReference>
<sequence length="248" mass="25773">MFEGPTAVVAWHGTRNREGRADTERLTSLLDARLSGIRVVAGFVDEEVQAPALADVLTAELASTSAEVVVIPAFVAAGYHVGHDIGAAAQVATRGDRGQLNRVLVTPHLGRDLRDQRGAPEPRLVDAVLASAAAALGTEAGDDLPAGARDLVLASAGSSFESVGVEIERLRAAVAARYCAGEVRHAVLDASFDVNTREICVPLLLARGFFAGRARDAGGRQAPLLGDAPAVDNIIEALAERFLGAIGE</sequence>
<organism evidence="3 4">
    <name type="scientific">Dietzia timorensis</name>
    <dbReference type="NCBI Taxonomy" id="499555"/>
    <lineage>
        <taxon>Bacteria</taxon>
        <taxon>Bacillati</taxon>
        <taxon>Actinomycetota</taxon>
        <taxon>Actinomycetes</taxon>
        <taxon>Mycobacteriales</taxon>
        <taxon>Dietziaceae</taxon>
        <taxon>Dietzia</taxon>
    </lineage>
</organism>
<dbReference type="RefSeq" id="WP_075844748.1">
    <property type="nucleotide sequence ID" value="NZ_CP015961.1"/>
</dbReference>
<dbReference type="GO" id="GO:0016829">
    <property type="term" value="F:lyase activity"/>
    <property type="evidence" value="ECO:0007669"/>
    <property type="project" value="UniProtKB-KW"/>
</dbReference>
<dbReference type="SUPFAM" id="SSF53800">
    <property type="entry name" value="Chelatase"/>
    <property type="match status" value="1"/>
</dbReference>
<keyword evidence="4" id="KW-1185">Reference proteome</keyword>
<evidence type="ECO:0000256" key="1">
    <source>
        <dbReference type="ARBA" id="ARBA00022723"/>
    </source>
</evidence>
<dbReference type="KEGG" id="dtm:BJL86_0139"/>
<dbReference type="Proteomes" id="UP000186104">
    <property type="component" value="Chromosome"/>
</dbReference>
<proteinExistence type="predicted"/>
<keyword evidence="2" id="KW-0456">Lyase</keyword>
<gene>
    <name evidence="3" type="ORF">BJL86_0139</name>
</gene>
<accession>A0A173LK47</accession>
<dbReference type="GO" id="GO:0046872">
    <property type="term" value="F:metal ion binding"/>
    <property type="evidence" value="ECO:0007669"/>
    <property type="project" value="UniProtKB-KW"/>
</dbReference>
<evidence type="ECO:0000313" key="3">
    <source>
        <dbReference type="EMBL" id="ANI90950.1"/>
    </source>
</evidence>
<evidence type="ECO:0000256" key="2">
    <source>
        <dbReference type="ARBA" id="ARBA00023239"/>
    </source>
</evidence>
<name>A0A173LK47_9ACTN</name>
<dbReference type="Gene3D" id="3.40.50.1400">
    <property type="match status" value="1"/>
</dbReference>
<keyword evidence="1" id="KW-0479">Metal-binding</keyword>
<dbReference type="STRING" id="499555.BJL86_0139"/>